<dbReference type="CDD" id="cd00201">
    <property type="entry name" value="WW"/>
    <property type="match status" value="1"/>
</dbReference>
<dbReference type="InterPro" id="IPR036020">
    <property type="entry name" value="WW_dom_sf"/>
</dbReference>
<evidence type="ECO:0000259" key="3">
    <source>
        <dbReference type="PROSITE" id="PS50020"/>
    </source>
</evidence>
<dbReference type="Pfam" id="PF00397">
    <property type="entry name" value="WW"/>
    <property type="match status" value="1"/>
</dbReference>
<keyword evidence="1" id="KW-0175">Coiled coil</keyword>
<evidence type="ECO:0000256" key="1">
    <source>
        <dbReference type="SAM" id="Coils"/>
    </source>
</evidence>
<accession>A0A8K1CHM4</accession>
<dbReference type="EMBL" id="SPLM01000072">
    <property type="protein sequence ID" value="TMW63214.1"/>
    <property type="molecule type" value="Genomic_DNA"/>
</dbReference>
<dbReference type="SUPFAM" id="SSF51045">
    <property type="entry name" value="WW domain"/>
    <property type="match status" value="1"/>
</dbReference>
<evidence type="ECO:0000313" key="4">
    <source>
        <dbReference type="EMBL" id="TMW63214.1"/>
    </source>
</evidence>
<evidence type="ECO:0000256" key="2">
    <source>
        <dbReference type="SAM" id="MobiDB-lite"/>
    </source>
</evidence>
<keyword evidence="5" id="KW-1185">Reference proteome</keyword>
<dbReference type="AlphaFoldDB" id="A0A8K1CHM4"/>
<dbReference type="InterPro" id="IPR001202">
    <property type="entry name" value="WW_dom"/>
</dbReference>
<dbReference type="Gene3D" id="2.20.70.10">
    <property type="match status" value="1"/>
</dbReference>
<feature type="region of interest" description="Disordered" evidence="2">
    <location>
        <begin position="1"/>
        <end position="21"/>
    </location>
</feature>
<dbReference type="OrthoDB" id="103636at2759"/>
<dbReference type="SMART" id="SM00456">
    <property type="entry name" value="WW"/>
    <property type="match status" value="1"/>
</dbReference>
<reference evidence="4" key="1">
    <citation type="submission" date="2019-03" db="EMBL/GenBank/DDBJ databases">
        <title>Long read genome sequence of the mycoparasitic Pythium oligandrum ATCC 38472 isolated from sugarbeet rhizosphere.</title>
        <authorList>
            <person name="Gaulin E."/>
        </authorList>
    </citation>
    <scope>NUCLEOTIDE SEQUENCE</scope>
    <source>
        <strain evidence="4">ATCC 38472_TT</strain>
    </source>
</reference>
<sequence length="265" mass="32465">MARNDVNIPDSDEYSHQEQKRMAFQAMQQQLRELQVVEDEVEVNFKAKEHGQHDLDGREAEREGKRLEALEQVKRMQQQTAERKKEATENELMKREDHYYAEKILREKQREAERLKQLKKTDPIEEQKKRIERMKQADAERKRVELALEAMRNEDLLARQMRFRDAEIRKMDVQREWKTRKDMQDEETDSRLRWRLIEQARLKQEEDERKRQRAEERRQRREQEKQQRAELAAWIECYDSNGYIYYYNQLTGASQWENPYTSTPT</sequence>
<feature type="domain" description="WW" evidence="3">
    <location>
        <begin position="234"/>
        <end position="261"/>
    </location>
</feature>
<dbReference type="PROSITE" id="PS50020">
    <property type="entry name" value="WW_DOMAIN_2"/>
    <property type="match status" value="1"/>
</dbReference>
<comment type="caution">
    <text evidence="4">The sequence shown here is derived from an EMBL/GenBank/DDBJ whole genome shotgun (WGS) entry which is preliminary data.</text>
</comment>
<gene>
    <name evidence="4" type="ORF">Poli38472_002155</name>
</gene>
<evidence type="ECO:0000313" key="5">
    <source>
        <dbReference type="Proteomes" id="UP000794436"/>
    </source>
</evidence>
<feature type="coiled-coil region" evidence="1">
    <location>
        <begin position="67"/>
        <end position="154"/>
    </location>
</feature>
<protein>
    <recommendedName>
        <fullName evidence="3">WW domain-containing protein</fullName>
    </recommendedName>
</protein>
<organism evidence="4 5">
    <name type="scientific">Pythium oligandrum</name>
    <name type="common">Mycoparasitic fungus</name>
    <dbReference type="NCBI Taxonomy" id="41045"/>
    <lineage>
        <taxon>Eukaryota</taxon>
        <taxon>Sar</taxon>
        <taxon>Stramenopiles</taxon>
        <taxon>Oomycota</taxon>
        <taxon>Peronosporomycetes</taxon>
        <taxon>Pythiales</taxon>
        <taxon>Pythiaceae</taxon>
        <taxon>Pythium</taxon>
    </lineage>
</organism>
<proteinExistence type="predicted"/>
<name>A0A8K1CHM4_PYTOL</name>
<dbReference type="Proteomes" id="UP000794436">
    <property type="component" value="Unassembled WGS sequence"/>
</dbReference>
<feature type="region of interest" description="Disordered" evidence="2">
    <location>
        <begin position="205"/>
        <end position="225"/>
    </location>
</feature>
<dbReference type="PROSITE" id="PS01159">
    <property type="entry name" value="WW_DOMAIN_1"/>
    <property type="match status" value="1"/>
</dbReference>